<evidence type="ECO:0000256" key="2">
    <source>
        <dbReference type="ARBA" id="ARBA00023180"/>
    </source>
</evidence>
<sequence>MFECKFWFYSNEIDVDLLLYDVRWDIDDTEFAVKHNLNKSEIESKGILRSSEWRIAGKKMGFNLKCSIRGKMEANGTSSKYVEGQNKYIGIATWPKSITISSGDYALVYLYPTVPIACIYNSSYPCRLQLELFDFTEQFRGAPMYCNESILELTKPALCGLELDGWRRWGSTPLNISVPANSAQNQDYTALVKLRSTGLTLDPLWNDYHLPPIQITVVNDNITDDYWGWYYGYCSSSTDPYISTFDWNGYSFNDEGEFVLFRHKTKPIEVHTIQHKFNNSDDWTENCAVAVRAGRDVFIVIGCEKPTQWIIRRLNCEAGAEYLQVYYRWDKYEVHLPTGSVVSLQIAMNRRINVHVTLSRSDRDQVEGLCGSWNGNRTDDFMDRTGRVLDNATLSARSWRVPRAESLFDAKRRNETINLSYMYCACSDSTISNGHLSPNADCSWQETIPTCPPLYWDREPCQITRRERSTDDIDDDNEIDVPEDIIAHKEHTEANNEWKNGWNESSATDACMTYFEESPAYQACLTIDNLNITGEIYTCITNIRVSYTYKSP</sequence>
<feature type="domain" description="VWFD" evidence="3">
    <location>
        <begin position="232"/>
        <end position="407"/>
    </location>
</feature>
<evidence type="ECO:0000259" key="3">
    <source>
        <dbReference type="PROSITE" id="PS51233"/>
    </source>
</evidence>
<dbReference type="Proteomes" id="UP000596742">
    <property type="component" value="Unassembled WGS sequence"/>
</dbReference>
<keyword evidence="2" id="KW-0325">Glycoprotein</keyword>
<dbReference type="OrthoDB" id="10001041at2759"/>
<evidence type="ECO:0000313" key="5">
    <source>
        <dbReference type="Proteomes" id="UP000596742"/>
    </source>
</evidence>
<dbReference type="Pfam" id="PF00094">
    <property type="entry name" value="VWD"/>
    <property type="match status" value="1"/>
</dbReference>
<evidence type="ECO:0000256" key="1">
    <source>
        <dbReference type="ARBA" id="ARBA00023157"/>
    </source>
</evidence>
<dbReference type="Pfam" id="PF26129">
    <property type="entry name" value="Vwde"/>
    <property type="match status" value="1"/>
</dbReference>
<name>A0A8B6EJB3_MYTGA</name>
<proteinExistence type="predicted"/>
<organism evidence="4 5">
    <name type="scientific">Mytilus galloprovincialis</name>
    <name type="common">Mediterranean mussel</name>
    <dbReference type="NCBI Taxonomy" id="29158"/>
    <lineage>
        <taxon>Eukaryota</taxon>
        <taxon>Metazoa</taxon>
        <taxon>Spiralia</taxon>
        <taxon>Lophotrochozoa</taxon>
        <taxon>Mollusca</taxon>
        <taxon>Bivalvia</taxon>
        <taxon>Autobranchia</taxon>
        <taxon>Pteriomorphia</taxon>
        <taxon>Mytilida</taxon>
        <taxon>Mytiloidea</taxon>
        <taxon>Mytilidae</taxon>
        <taxon>Mytilinae</taxon>
        <taxon>Mytilus</taxon>
    </lineage>
</organism>
<dbReference type="AlphaFoldDB" id="A0A8B6EJB3"/>
<dbReference type="InterPro" id="IPR001846">
    <property type="entry name" value="VWF_type-D"/>
</dbReference>
<dbReference type="PROSITE" id="PS51233">
    <property type="entry name" value="VWFD"/>
    <property type="match status" value="1"/>
</dbReference>
<gene>
    <name evidence="4" type="ORF">MGAL_10B034591</name>
</gene>
<dbReference type="InterPro" id="IPR058727">
    <property type="entry name" value="Helical_Vwde"/>
</dbReference>
<accession>A0A8B6EJB3</accession>
<comment type="caution">
    <text evidence="4">The sequence shown here is derived from an EMBL/GenBank/DDBJ whole genome shotgun (WGS) entry which is preliminary data.</text>
</comment>
<reference evidence="4" key="1">
    <citation type="submission" date="2018-11" db="EMBL/GenBank/DDBJ databases">
        <authorList>
            <person name="Alioto T."/>
            <person name="Alioto T."/>
        </authorList>
    </citation>
    <scope>NUCLEOTIDE SEQUENCE</scope>
</reference>
<protein>
    <recommendedName>
        <fullName evidence="3">VWFD domain-containing protein</fullName>
    </recommendedName>
</protein>
<dbReference type="PANTHER" id="PTHR11339">
    <property type="entry name" value="EXTRACELLULAR MATRIX GLYCOPROTEIN RELATED"/>
    <property type="match status" value="1"/>
</dbReference>
<dbReference type="SMART" id="SM00216">
    <property type="entry name" value="VWD"/>
    <property type="match status" value="1"/>
</dbReference>
<keyword evidence="1" id="KW-1015">Disulfide bond</keyword>
<dbReference type="InterPro" id="IPR050780">
    <property type="entry name" value="Mucin_vWF_Thrombospondin_sf"/>
</dbReference>
<evidence type="ECO:0000313" key="4">
    <source>
        <dbReference type="EMBL" id="VDI35110.1"/>
    </source>
</evidence>
<dbReference type="EMBL" id="UYJE01005207">
    <property type="protein sequence ID" value="VDI35110.1"/>
    <property type="molecule type" value="Genomic_DNA"/>
</dbReference>
<keyword evidence="5" id="KW-1185">Reference proteome</keyword>